<dbReference type="RefSeq" id="WP_056991210.1">
    <property type="nucleotide sequence ID" value="NZ_JQAR01000009.1"/>
</dbReference>
<dbReference type="InterPro" id="IPR018672">
    <property type="entry name" value="DUF2140"/>
</dbReference>
<dbReference type="Proteomes" id="UP000051727">
    <property type="component" value="Unassembled WGS sequence"/>
</dbReference>
<dbReference type="Pfam" id="PF09911">
    <property type="entry name" value="DUF2140"/>
    <property type="match status" value="1"/>
</dbReference>
<sequence length="208" mass="23408">MSELKRPKKIKKKAKINYWKWAFVVLAALVLGTTLFVYKQVTTQSVEQKEVTAKTAKTGKYTTINVEMNRKQLNGTINYYLKKQQQKNNIKYRFYVSDSAAIMVGTTQILGQNVSFSLYTTPKVTKDGNIVLLAKGVGIGSLSAPPSFILNYVKKHYKLNKGITIDAKHDKIGLNLNKFATARGISIKAKTIDLKNNDFHFTLSIPLK</sequence>
<reference evidence="2 3" key="1">
    <citation type="journal article" date="2015" name="Genome Announc.">
        <title>Expanding the biotechnology potential of lactobacilli through comparative genomics of 213 strains and associated genera.</title>
        <authorList>
            <person name="Sun Z."/>
            <person name="Harris H.M."/>
            <person name="McCann A."/>
            <person name="Guo C."/>
            <person name="Argimon S."/>
            <person name="Zhang W."/>
            <person name="Yang X."/>
            <person name="Jeffery I.B."/>
            <person name="Cooney J.C."/>
            <person name="Kagawa T.F."/>
            <person name="Liu W."/>
            <person name="Song Y."/>
            <person name="Salvetti E."/>
            <person name="Wrobel A."/>
            <person name="Rasinkangas P."/>
            <person name="Parkhill J."/>
            <person name="Rea M.C."/>
            <person name="O'Sullivan O."/>
            <person name="Ritari J."/>
            <person name="Douillard F.P."/>
            <person name="Paul Ross R."/>
            <person name="Yang R."/>
            <person name="Briner A.E."/>
            <person name="Felis G.E."/>
            <person name="de Vos W.M."/>
            <person name="Barrangou R."/>
            <person name="Klaenhammer T.R."/>
            <person name="Caufield P.W."/>
            <person name="Cui Y."/>
            <person name="Zhang H."/>
            <person name="O'Toole P.W."/>
        </authorList>
    </citation>
    <scope>NUCLEOTIDE SEQUENCE [LARGE SCALE GENOMIC DNA]</scope>
    <source>
        <strain evidence="2 3">ATCC 27304</strain>
    </source>
</reference>
<evidence type="ECO:0000313" key="3">
    <source>
        <dbReference type="Proteomes" id="UP000051727"/>
    </source>
</evidence>
<evidence type="ECO:0000313" key="2">
    <source>
        <dbReference type="EMBL" id="KRN30093.1"/>
    </source>
</evidence>
<evidence type="ECO:0000256" key="1">
    <source>
        <dbReference type="SAM" id="Phobius"/>
    </source>
</evidence>
<dbReference type="PATRIC" id="fig|1618.3.peg.2409"/>
<keyword evidence="1" id="KW-0472">Membrane</keyword>
<evidence type="ECO:0008006" key="4">
    <source>
        <dbReference type="Google" id="ProtNLM"/>
    </source>
</evidence>
<organism evidence="2 3">
    <name type="scientific">Liquorilactobacillus mali</name>
    <dbReference type="NCBI Taxonomy" id="1618"/>
    <lineage>
        <taxon>Bacteria</taxon>
        <taxon>Bacillati</taxon>
        <taxon>Bacillota</taxon>
        <taxon>Bacilli</taxon>
        <taxon>Lactobacillales</taxon>
        <taxon>Lactobacillaceae</taxon>
        <taxon>Liquorilactobacillus</taxon>
    </lineage>
</organism>
<accession>A0A0R2FYV6</accession>
<comment type="caution">
    <text evidence="2">The sequence shown here is derived from an EMBL/GenBank/DDBJ whole genome shotgun (WGS) entry which is preliminary data.</text>
</comment>
<gene>
    <name evidence="2" type="ORF">IV36_GL002345</name>
</gene>
<dbReference type="OrthoDB" id="2241695at2"/>
<dbReference type="EMBL" id="JQAR01000009">
    <property type="protein sequence ID" value="KRN30093.1"/>
    <property type="molecule type" value="Genomic_DNA"/>
</dbReference>
<keyword evidence="1" id="KW-0812">Transmembrane</keyword>
<dbReference type="STRING" id="1618.IV36_GL002345"/>
<protein>
    <recommendedName>
        <fullName evidence="4">Extracellular protein</fullName>
    </recommendedName>
</protein>
<proteinExistence type="predicted"/>
<keyword evidence="1" id="KW-1133">Transmembrane helix</keyword>
<feature type="transmembrane region" description="Helical" evidence="1">
    <location>
        <begin position="21"/>
        <end position="38"/>
    </location>
</feature>
<dbReference type="AlphaFoldDB" id="A0A0R2FYV6"/>
<name>A0A0R2FYV6_9LACO</name>